<dbReference type="InterPro" id="IPR026270">
    <property type="entry name" value="SRP72"/>
</dbReference>
<dbReference type="Proteomes" id="UP000799441">
    <property type="component" value="Unassembled WGS sequence"/>
</dbReference>
<keyword evidence="5 9" id="KW-0963">Cytoplasm</keyword>
<evidence type="ECO:0000256" key="5">
    <source>
        <dbReference type="ARBA" id="ARBA00022490"/>
    </source>
</evidence>
<dbReference type="Pfam" id="PF17004">
    <property type="entry name" value="SRP_TPR_like"/>
    <property type="match status" value="1"/>
</dbReference>
<comment type="similarity">
    <text evidence="3 9">Belongs to the SRP72 family.</text>
</comment>
<evidence type="ECO:0000256" key="2">
    <source>
        <dbReference type="ARBA" id="ARBA00004496"/>
    </source>
</evidence>
<dbReference type="InterPro" id="IPR031545">
    <property type="entry name" value="SRP72_TPR-like"/>
</dbReference>
<keyword evidence="8 9" id="KW-0687">Ribonucleoprotein</keyword>
<dbReference type="GO" id="GO:0005783">
    <property type="term" value="C:endoplasmic reticulum"/>
    <property type="evidence" value="ECO:0007669"/>
    <property type="project" value="UniProtKB-SubCell"/>
</dbReference>
<evidence type="ECO:0000256" key="10">
    <source>
        <dbReference type="SAM" id="MobiDB-lite"/>
    </source>
</evidence>
<evidence type="ECO:0000256" key="7">
    <source>
        <dbReference type="ARBA" id="ARBA00023135"/>
    </source>
</evidence>
<dbReference type="PIRSF" id="PIRSF038922">
    <property type="entry name" value="SRP72"/>
    <property type="match status" value="1"/>
</dbReference>
<keyword evidence="7 9" id="KW-0733">Signal recognition particle</keyword>
<evidence type="ECO:0000313" key="13">
    <source>
        <dbReference type="Proteomes" id="UP000799441"/>
    </source>
</evidence>
<sequence length="645" mass="70031">MSVPSLTSLLKQTDINDHEEVLKSANAVLKSSKSDISAQQAKVVALLKLDRYEDAVRTFETSGGQLKKQAQLEYAYALYKTGKAQEAADTIGATSIQDRGSAHLEAQARYRTEDFIRAAELYRQLSERLDGDAEADLKINLGAVDAQLEWAGHGQHATKGRPDLYAFETAYNSACQSIARGELAQAEVLLKRARDMCASSEDMSEEDKAAELAPITIQQIYVLTKLGRSQDAEQLAEIFDAGSIPDLSTRHIAEVNCIAAAKEPKNVFLAQRLVARDPEILKPDHPFQFQSNVLKQNHYAADLKALKLKGTADSAATAISKATLPATDSRTNSLSVVNAAAHANNQSGKEGIKYILPLLEKRPNDVGLVLTVCQLYALTSRTHLAIALLDTFFQRLERSESPADQNTRFAPGLVGTMVSLQQRLNRTAVARREFTKAAAYWRRQGSDSPAGVLNLLKAAGSALLDSPDAADVETAKEIFTELHESDKEDKFTAAGLLAASQSDASPDQYTNLTPIDRIITGIDADALENEGIALPLAFRKASVVARKRPAGEPVKPKKPNKMRKSKMPKEFDTNKKLDPERWLPMRDRSYYKPKGRKGKARQAMLAQGSAPADSEGSRPGTPGGQVVQGKGAGGQGKKKKGKGKA</sequence>
<feature type="region of interest" description="Disordered" evidence="10">
    <location>
        <begin position="545"/>
        <end position="645"/>
    </location>
</feature>
<feature type="compositionally biased region" description="Basic residues" evidence="10">
    <location>
        <begin position="591"/>
        <end position="600"/>
    </location>
</feature>
<feature type="compositionally biased region" description="Basic residues" evidence="10">
    <location>
        <begin position="556"/>
        <end position="566"/>
    </location>
</feature>
<keyword evidence="6" id="KW-0256">Endoplasmic reticulum</keyword>
<evidence type="ECO:0000259" key="11">
    <source>
        <dbReference type="Pfam" id="PF08492"/>
    </source>
</evidence>
<dbReference type="FunFam" id="1.25.40.10:FF:000512">
    <property type="entry name" value="Signal recognition particle subunit SRP72"/>
    <property type="match status" value="1"/>
</dbReference>
<gene>
    <name evidence="12" type="ORF">K431DRAFT_285510</name>
</gene>
<dbReference type="EMBL" id="MU003796">
    <property type="protein sequence ID" value="KAF2720817.1"/>
    <property type="molecule type" value="Genomic_DNA"/>
</dbReference>
<accession>A0A9P4QA08</accession>
<feature type="compositionally biased region" description="Basic and acidic residues" evidence="10">
    <location>
        <begin position="567"/>
        <end position="590"/>
    </location>
</feature>
<dbReference type="InterPro" id="IPR013699">
    <property type="entry name" value="Signal_recog_part_SRP72_RNA-bd"/>
</dbReference>
<dbReference type="Gene3D" id="1.25.40.10">
    <property type="entry name" value="Tetratricopeptide repeat domain"/>
    <property type="match status" value="1"/>
</dbReference>
<dbReference type="PANTHER" id="PTHR14094:SF9">
    <property type="entry name" value="SIGNAL RECOGNITION PARTICLE SUBUNIT SRP72"/>
    <property type="match status" value="1"/>
</dbReference>
<organism evidence="12 13">
    <name type="scientific">Polychaeton citri CBS 116435</name>
    <dbReference type="NCBI Taxonomy" id="1314669"/>
    <lineage>
        <taxon>Eukaryota</taxon>
        <taxon>Fungi</taxon>
        <taxon>Dikarya</taxon>
        <taxon>Ascomycota</taxon>
        <taxon>Pezizomycotina</taxon>
        <taxon>Dothideomycetes</taxon>
        <taxon>Dothideomycetidae</taxon>
        <taxon>Capnodiales</taxon>
        <taxon>Capnodiaceae</taxon>
        <taxon>Polychaeton</taxon>
    </lineage>
</organism>
<dbReference type="GO" id="GO:0006614">
    <property type="term" value="P:SRP-dependent cotranslational protein targeting to membrane"/>
    <property type="evidence" value="ECO:0007669"/>
    <property type="project" value="UniProtKB-UniRule"/>
</dbReference>
<evidence type="ECO:0000256" key="4">
    <source>
        <dbReference type="ARBA" id="ARBA00018350"/>
    </source>
</evidence>
<dbReference type="OrthoDB" id="5421607at2759"/>
<dbReference type="InterPro" id="IPR011990">
    <property type="entry name" value="TPR-like_helical_dom_sf"/>
</dbReference>
<comment type="subcellular location">
    <subcellularLocation>
        <location evidence="2 9">Cytoplasm</location>
    </subcellularLocation>
    <subcellularLocation>
        <location evidence="1">Endoplasmic reticulum</location>
    </subcellularLocation>
</comment>
<evidence type="ECO:0000256" key="6">
    <source>
        <dbReference type="ARBA" id="ARBA00022824"/>
    </source>
</evidence>
<dbReference type="GO" id="GO:0008312">
    <property type="term" value="F:7S RNA binding"/>
    <property type="evidence" value="ECO:0007669"/>
    <property type="project" value="InterPro"/>
</dbReference>
<dbReference type="AlphaFoldDB" id="A0A9P4QA08"/>
<evidence type="ECO:0000256" key="9">
    <source>
        <dbReference type="PIRNR" id="PIRNR038922"/>
    </source>
</evidence>
<comment type="caution">
    <text evidence="12">The sequence shown here is derived from an EMBL/GenBank/DDBJ whole genome shotgun (WGS) entry which is preliminary data.</text>
</comment>
<keyword evidence="13" id="KW-1185">Reference proteome</keyword>
<dbReference type="GO" id="GO:0043022">
    <property type="term" value="F:ribosome binding"/>
    <property type="evidence" value="ECO:0007669"/>
    <property type="project" value="TreeGrafter"/>
</dbReference>
<evidence type="ECO:0000256" key="3">
    <source>
        <dbReference type="ARBA" id="ARBA00007676"/>
    </source>
</evidence>
<proteinExistence type="inferred from homology"/>
<evidence type="ECO:0000313" key="12">
    <source>
        <dbReference type="EMBL" id="KAF2720817.1"/>
    </source>
</evidence>
<dbReference type="GO" id="GO:0005786">
    <property type="term" value="C:signal recognition particle, endoplasmic reticulum targeting"/>
    <property type="evidence" value="ECO:0007669"/>
    <property type="project" value="UniProtKB-UniRule"/>
</dbReference>
<name>A0A9P4QA08_9PEZI</name>
<protein>
    <recommendedName>
        <fullName evidence="4 9">Signal recognition particle subunit SRP72</fullName>
    </recommendedName>
</protein>
<feature type="domain" description="Signal recognition particle SRP72 subunit RNA-binding" evidence="11">
    <location>
        <begin position="547"/>
        <end position="593"/>
    </location>
</feature>
<feature type="compositionally biased region" description="Basic residues" evidence="10">
    <location>
        <begin position="636"/>
        <end position="645"/>
    </location>
</feature>
<comment type="function">
    <text evidence="9">Component of the signal recognition particle (SRP) complex, a ribonucleoprotein complex that mediates the cotranslational targeting of secretory and membrane proteins to the endoplasmic reticulum (ER).</text>
</comment>
<evidence type="ECO:0000256" key="8">
    <source>
        <dbReference type="ARBA" id="ARBA00023274"/>
    </source>
</evidence>
<dbReference type="PANTHER" id="PTHR14094">
    <property type="entry name" value="SIGNAL RECOGNITION PARTICLE 72"/>
    <property type="match status" value="1"/>
</dbReference>
<reference evidence="12" key="1">
    <citation type="journal article" date="2020" name="Stud. Mycol.">
        <title>101 Dothideomycetes genomes: a test case for predicting lifestyles and emergence of pathogens.</title>
        <authorList>
            <person name="Haridas S."/>
            <person name="Albert R."/>
            <person name="Binder M."/>
            <person name="Bloem J."/>
            <person name="Labutti K."/>
            <person name="Salamov A."/>
            <person name="Andreopoulos B."/>
            <person name="Baker S."/>
            <person name="Barry K."/>
            <person name="Bills G."/>
            <person name="Bluhm B."/>
            <person name="Cannon C."/>
            <person name="Castanera R."/>
            <person name="Culley D."/>
            <person name="Daum C."/>
            <person name="Ezra D."/>
            <person name="Gonzalez J."/>
            <person name="Henrissat B."/>
            <person name="Kuo A."/>
            <person name="Liang C."/>
            <person name="Lipzen A."/>
            <person name="Lutzoni F."/>
            <person name="Magnuson J."/>
            <person name="Mondo S."/>
            <person name="Nolan M."/>
            <person name="Ohm R."/>
            <person name="Pangilinan J."/>
            <person name="Park H.-J."/>
            <person name="Ramirez L."/>
            <person name="Alfaro M."/>
            <person name="Sun H."/>
            <person name="Tritt A."/>
            <person name="Yoshinaga Y."/>
            <person name="Zwiers L.-H."/>
            <person name="Turgeon B."/>
            <person name="Goodwin S."/>
            <person name="Spatafora J."/>
            <person name="Crous P."/>
            <person name="Grigoriev I."/>
        </authorList>
    </citation>
    <scope>NUCLEOTIDE SEQUENCE</scope>
    <source>
        <strain evidence="12">CBS 116435</strain>
    </source>
</reference>
<dbReference type="Pfam" id="PF08492">
    <property type="entry name" value="SRP72"/>
    <property type="match status" value="1"/>
</dbReference>
<evidence type="ECO:0000256" key="1">
    <source>
        <dbReference type="ARBA" id="ARBA00004240"/>
    </source>
</evidence>